<dbReference type="RefSeq" id="WP_104812170.1">
    <property type="nucleotide sequence ID" value="NZ_MQUB01000001.1"/>
</dbReference>
<reference evidence="7 8" key="1">
    <citation type="submission" date="2016-11" db="EMBL/GenBank/DDBJ databases">
        <title>Trade-off between light-utilization and light-protection in marine flavobacteria.</title>
        <authorList>
            <person name="Kumagai Y."/>
        </authorList>
    </citation>
    <scope>NUCLEOTIDE SEQUENCE [LARGE SCALE GENOMIC DNA]</scope>
    <source>
        <strain evidence="7 8">NBRC 107741</strain>
    </source>
</reference>
<evidence type="ECO:0000259" key="6">
    <source>
        <dbReference type="Pfam" id="PF04932"/>
    </source>
</evidence>
<dbReference type="AlphaFoldDB" id="A0A2S7KNP2"/>
<evidence type="ECO:0000256" key="2">
    <source>
        <dbReference type="ARBA" id="ARBA00022692"/>
    </source>
</evidence>
<proteinExistence type="predicted"/>
<protein>
    <recommendedName>
        <fullName evidence="6">O-antigen ligase-related domain-containing protein</fullName>
    </recommendedName>
</protein>
<organism evidence="7 8">
    <name type="scientific">Aureitalea marina</name>
    <dbReference type="NCBI Taxonomy" id="930804"/>
    <lineage>
        <taxon>Bacteria</taxon>
        <taxon>Pseudomonadati</taxon>
        <taxon>Bacteroidota</taxon>
        <taxon>Flavobacteriia</taxon>
        <taxon>Flavobacteriales</taxon>
        <taxon>Flavobacteriaceae</taxon>
        <taxon>Aureitalea</taxon>
    </lineage>
</organism>
<evidence type="ECO:0000256" key="3">
    <source>
        <dbReference type="ARBA" id="ARBA00022989"/>
    </source>
</evidence>
<dbReference type="OrthoDB" id="7846946at2"/>
<evidence type="ECO:0000256" key="1">
    <source>
        <dbReference type="ARBA" id="ARBA00004141"/>
    </source>
</evidence>
<dbReference type="Pfam" id="PF04932">
    <property type="entry name" value="Wzy_C"/>
    <property type="match status" value="1"/>
</dbReference>
<dbReference type="GO" id="GO:0016020">
    <property type="term" value="C:membrane"/>
    <property type="evidence" value="ECO:0007669"/>
    <property type="project" value="UniProtKB-SubCell"/>
</dbReference>
<dbReference type="Proteomes" id="UP000239800">
    <property type="component" value="Unassembled WGS sequence"/>
</dbReference>
<dbReference type="PANTHER" id="PTHR37422:SF13">
    <property type="entry name" value="LIPOPOLYSACCHARIDE BIOSYNTHESIS PROTEIN PA4999-RELATED"/>
    <property type="match status" value="1"/>
</dbReference>
<evidence type="ECO:0000256" key="4">
    <source>
        <dbReference type="ARBA" id="ARBA00023136"/>
    </source>
</evidence>
<feature type="transmembrane region" description="Helical" evidence="5">
    <location>
        <begin position="49"/>
        <end position="67"/>
    </location>
</feature>
<keyword evidence="2 5" id="KW-0812">Transmembrane</keyword>
<dbReference type="InterPro" id="IPR051533">
    <property type="entry name" value="WaaL-like"/>
</dbReference>
<comment type="subcellular location">
    <subcellularLocation>
        <location evidence="1">Membrane</location>
        <topology evidence="1">Multi-pass membrane protein</topology>
    </subcellularLocation>
</comment>
<accession>A0A2S7KNP2</accession>
<feature type="domain" description="O-antigen ligase-related" evidence="6">
    <location>
        <begin position="12"/>
        <end position="160"/>
    </location>
</feature>
<keyword evidence="4 5" id="KW-0472">Membrane</keyword>
<dbReference type="InterPro" id="IPR007016">
    <property type="entry name" value="O-antigen_ligase-rel_domated"/>
</dbReference>
<evidence type="ECO:0000313" key="7">
    <source>
        <dbReference type="EMBL" id="PQB04242.1"/>
    </source>
</evidence>
<keyword evidence="8" id="KW-1185">Reference proteome</keyword>
<keyword evidence="3 5" id="KW-1133">Transmembrane helix</keyword>
<feature type="transmembrane region" description="Helical" evidence="5">
    <location>
        <begin position="149"/>
        <end position="170"/>
    </location>
</feature>
<feature type="transmembrane region" description="Helical" evidence="5">
    <location>
        <begin position="191"/>
        <end position="210"/>
    </location>
</feature>
<evidence type="ECO:0000313" key="8">
    <source>
        <dbReference type="Proteomes" id="UP000239800"/>
    </source>
</evidence>
<name>A0A2S7KNP2_9FLAO</name>
<dbReference type="EMBL" id="MQUB01000001">
    <property type="protein sequence ID" value="PQB04242.1"/>
    <property type="molecule type" value="Genomic_DNA"/>
</dbReference>
<comment type="caution">
    <text evidence="7">The sequence shown here is derived from an EMBL/GenBank/DDBJ whole genome shotgun (WGS) entry which is preliminary data.</text>
</comment>
<feature type="transmembrane region" description="Helical" evidence="5">
    <location>
        <begin position="216"/>
        <end position="233"/>
    </location>
</feature>
<dbReference type="PANTHER" id="PTHR37422">
    <property type="entry name" value="TEICHURONIC ACID BIOSYNTHESIS PROTEIN TUAE"/>
    <property type="match status" value="1"/>
</dbReference>
<gene>
    <name evidence="7" type="ORF">BST85_04480</name>
</gene>
<evidence type="ECO:0000256" key="5">
    <source>
        <dbReference type="SAM" id="Phobius"/>
    </source>
</evidence>
<sequence length="247" mass="28307">MSSSKKILVSVALFLAPIAVVMTYSRGAILALILVVVGVLIFQKARVRYNFAVPLIGAILLFQLLGWNSEYFFFERIENRVTASIENPYEDVRETERILAYIEPFEHLAQNPINLFIGQGFARSKILNGDLRSVYSENAADHAVFAKAYYAYGMITAIMLIILFIKMALYTYRMIYGFTNQKYYSNQFSRILIAILMGFSSWFVFGHAAVSTPRGSMLMFFVFGLVITQYRLISFEFEEEQKRQSDS</sequence>
<feature type="transmembrane region" description="Helical" evidence="5">
    <location>
        <begin position="12"/>
        <end position="42"/>
    </location>
</feature>